<dbReference type="AlphaFoldDB" id="A0A512E2U8"/>
<name>A0A512E2U8_9PROT</name>
<protein>
    <submittedName>
        <fullName evidence="1">Uncharacterized protein</fullName>
    </submittedName>
</protein>
<dbReference type="RefSeq" id="WP_044437632.1">
    <property type="nucleotide sequence ID" value="NZ_BJYZ01000060.1"/>
</dbReference>
<gene>
    <name evidence="1" type="ORF">SAE02_71990</name>
</gene>
<organism evidence="1 2">
    <name type="scientific">Skermanella aerolata</name>
    <dbReference type="NCBI Taxonomy" id="393310"/>
    <lineage>
        <taxon>Bacteria</taxon>
        <taxon>Pseudomonadati</taxon>
        <taxon>Pseudomonadota</taxon>
        <taxon>Alphaproteobacteria</taxon>
        <taxon>Rhodospirillales</taxon>
        <taxon>Azospirillaceae</taxon>
        <taxon>Skermanella</taxon>
    </lineage>
</organism>
<evidence type="ECO:0000313" key="2">
    <source>
        <dbReference type="Proteomes" id="UP000321523"/>
    </source>
</evidence>
<sequence>MKFKPIDPDLISRGVAAGLAGWSSDKLTYEGNEGRAPLPYRYNARCLLYSRREIEQFVADRDAAVAAEDEANAAAKATRAEKRKAAVAADLRKTA</sequence>
<reference evidence="1 2" key="1">
    <citation type="submission" date="2019-07" db="EMBL/GenBank/DDBJ databases">
        <title>Whole genome shotgun sequence of Skermanella aerolata NBRC 106429.</title>
        <authorList>
            <person name="Hosoyama A."/>
            <person name="Uohara A."/>
            <person name="Ohji S."/>
            <person name="Ichikawa N."/>
        </authorList>
    </citation>
    <scope>NUCLEOTIDE SEQUENCE [LARGE SCALE GENOMIC DNA]</scope>
    <source>
        <strain evidence="1 2">NBRC 106429</strain>
    </source>
</reference>
<keyword evidence="2" id="KW-1185">Reference proteome</keyword>
<evidence type="ECO:0000313" key="1">
    <source>
        <dbReference type="EMBL" id="GEO43051.1"/>
    </source>
</evidence>
<dbReference type="EMBL" id="BJYZ01000060">
    <property type="protein sequence ID" value="GEO43051.1"/>
    <property type="molecule type" value="Genomic_DNA"/>
</dbReference>
<accession>A0A512E2U8</accession>
<proteinExistence type="predicted"/>
<comment type="caution">
    <text evidence="1">The sequence shown here is derived from an EMBL/GenBank/DDBJ whole genome shotgun (WGS) entry which is preliminary data.</text>
</comment>
<dbReference type="Proteomes" id="UP000321523">
    <property type="component" value="Unassembled WGS sequence"/>
</dbReference>